<organism evidence="1 2">
    <name type="scientific">Pseudaminobacter soli</name>
    <name type="common">ex Li et al. 2025</name>
    <dbReference type="NCBI Taxonomy" id="1295366"/>
    <lineage>
        <taxon>Bacteria</taxon>
        <taxon>Pseudomonadati</taxon>
        <taxon>Pseudomonadota</taxon>
        <taxon>Alphaproteobacteria</taxon>
        <taxon>Hyphomicrobiales</taxon>
        <taxon>Phyllobacteriaceae</taxon>
        <taxon>Pseudaminobacter</taxon>
    </lineage>
</organism>
<reference evidence="1 2" key="1">
    <citation type="submission" date="2018-03" db="EMBL/GenBank/DDBJ databases">
        <title>The draft genome of Mesorhizobium soli JCM 19897.</title>
        <authorList>
            <person name="Li L."/>
            <person name="Liu L."/>
            <person name="Liang L."/>
            <person name="Wang T."/>
            <person name="Zhang X."/>
        </authorList>
    </citation>
    <scope>NUCLEOTIDE SEQUENCE [LARGE SCALE GENOMIC DNA]</scope>
    <source>
        <strain evidence="1 2">JCM 19897</strain>
    </source>
</reference>
<dbReference type="EMBL" id="PXYL01000006">
    <property type="protein sequence ID" value="PSJ60328.1"/>
    <property type="molecule type" value="Genomic_DNA"/>
</dbReference>
<dbReference type="AlphaFoldDB" id="A0A2P7SCW9"/>
<dbReference type="Gene3D" id="1.10.10.60">
    <property type="entry name" value="Homeodomain-like"/>
    <property type="match status" value="1"/>
</dbReference>
<proteinExistence type="predicted"/>
<keyword evidence="2" id="KW-1185">Reference proteome</keyword>
<protein>
    <submittedName>
        <fullName evidence="1">GcrA cell cycle regulator</fullName>
    </submittedName>
</protein>
<gene>
    <name evidence="1" type="ORF">C7I85_14340</name>
</gene>
<evidence type="ECO:0000313" key="1">
    <source>
        <dbReference type="EMBL" id="PSJ60328.1"/>
    </source>
</evidence>
<dbReference type="RefSeq" id="WP_106724664.1">
    <property type="nucleotide sequence ID" value="NZ_PXYL01000006.1"/>
</dbReference>
<accession>A0A2P7SCW9</accession>
<dbReference type="Proteomes" id="UP000240653">
    <property type="component" value="Unassembled WGS sequence"/>
</dbReference>
<evidence type="ECO:0000313" key="2">
    <source>
        <dbReference type="Proteomes" id="UP000240653"/>
    </source>
</evidence>
<dbReference type="Pfam" id="PF07750">
    <property type="entry name" value="GcrA"/>
    <property type="match status" value="1"/>
</dbReference>
<comment type="caution">
    <text evidence="1">The sequence shown here is derived from an EMBL/GenBank/DDBJ whole genome shotgun (WGS) entry which is preliminary data.</text>
</comment>
<sequence length="174" mass="19222">MWTDERVETLRKLWAEGLSASQIAAQLGGVSRNAVIGKVHRLKLSSRGRTTAAPTRQKKTVQAPVATVTKAAPRPVAAPTRTVTATVGATALQAQFEVEPVARQYLRPVENVVVPISRHLQLVDLTERTCKWPNGDPLTEEFHFCGNEAGETGPYCRYHSKIAFQPAAERRRLR</sequence>
<dbReference type="InterPro" id="IPR011681">
    <property type="entry name" value="GcrA"/>
</dbReference>
<dbReference type="OrthoDB" id="9798071at2"/>
<name>A0A2P7SCW9_9HYPH</name>